<comment type="caution">
    <text evidence="2">The sequence shown here is derived from an EMBL/GenBank/DDBJ whole genome shotgun (WGS) entry which is preliminary data.</text>
</comment>
<proteinExistence type="predicted"/>
<keyword evidence="3" id="KW-1185">Reference proteome</keyword>
<name>A0AAJ0G6W9_9PEZI</name>
<sequence length="385" mass="41147">MSLLDNKYRYLVPGVPSKCERMQPRQAGATGTEVSVWVFGEDVSVSPAPARHSREECLSTIPGSSSAQQLSNDSSRFPSEVVIPNRGQTPREWIPSPTEAQGATQRLATALGPAPPEINTAADYGAVLSGSEFSRDAYNLPASTIRYDVQRGSDPSDPINHGGVVDSIETPALKSSSLPRKAGPSNQSSLRQRSPLATINPTAHFTSVNHTFGPSLPPTQPSVPNQSYRFDMSQPQGRGPKPTSLGSITMIGDPASHGHKPSSSYQSVSSFANGYPSAPEHKIASTYLPVTAATTAKDGAGPRKRSMGPPPPRPQRAATEPRISYNSRRVITYGDWEANRAVHDNDVPDDEEAPPQNQNRPALLQPYLHLPGGVSLASELFNCPG</sequence>
<feature type="region of interest" description="Disordered" evidence="1">
    <location>
        <begin position="294"/>
        <end position="326"/>
    </location>
</feature>
<protein>
    <submittedName>
        <fullName evidence="2">Uncharacterized protein</fullName>
    </submittedName>
</protein>
<feature type="region of interest" description="Disordered" evidence="1">
    <location>
        <begin position="231"/>
        <end position="272"/>
    </location>
</feature>
<accession>A0AAJ0G6W9</accession>
<evidence type="ECO:0000256" key="1">
    <source>
        <dbReference type="SAM" id="MobiDB-lite"/>
    </source>
</evidence>
<feature type="compositionally biased region" description="Polar residues" evidence="1">
    <location>
        <begin position="173"/>
        <end position="194"/>
    </location>
</feature>
<feature type="region of interest" description="Disordered" evidence="1">
    <location>
        <begin position="149"/>
        <end position="194"/>
    </location>
</feature>
<organism evidence="2 3">
    <name type="scientific">Extremus antarcticus</name>
    <dbReference type="NCBI Taxonomy" id="702011"/>
    <lineage>
        <taxon>Eukaryota</taxon>
        <taxon>Fungi</taxon>
        <taxon>Dikarya</taxon>
        <taxon>Ascomycota</taxon>
        <taxon>Pezizomycotina</taxon>
        <taxon>Dothideomycetes</taxon>
        <taxon>Dothideomycetidae</taxon>
        <taxon>Mycosphaerellales</taxon>
        <taxon>Extremaceae</taxon>
        <taxon>Extremus</taxon>
    </lineage>
</organism>
<dbReference type="Proteomes" id="UP001271007">
    <property type="component" value="Unassembled WGS sequence"/>
</dbReference>
<feature type="compositionally biased region" description="Polar residues" evidence="1">
    <location>
        <begin position="261"/>
        <end position="272"/>
    </location>
</feature>
<dbReference type="EMBL" id="JAWDJX010000027">
    <property type="protein sequence ID" value="KAK3051278.1"/>
    <property type="molecule type" value="Genomic_DNA"/>
</dbReference>
<reference evidence="2" key="1">
    <citation type="submission" date="2023-04" db="EMBL/GenBank/DDBJ databases">
        <title>Black Yeasts Isolated from many extreme environments.</title>
        <authorList>
            <person name="Coleine C."/>
            <person name="Stajich J.E."/>
            <person name="Selbmann L."/>
        </authorList>
    </citation>
    <scope>NUCLEOTIDE SEQUENCE</scope>
    <source>
        <strain evidence="2">CCFEE 5312</strain>
    </source>
</reference>
<evidence type="ECO:0000313" key="2">
    <source>
        <dbReference type="EMBL" id="KAK3051278.1"/>
    </source>
</evidence>
<dbReference type="AlphaFoldDB" id="A0AAJ0G6W9"/>
<evidence type="ECO:0000313" key="3">
    <source>
        <dbReference type="Proteomes" id="UP001271007"/>
    </source>
</evidence>
<gene>
    <name evidence="2" type="ORF">LTR09_007674</name>
</gene>